<gene>
    <name evidence="1" type="ORF">ACFPOH_09025</name>
</gene>
<evidence type="ECO:0000313" key="1">
    <source>
        <dbReference type="EMBL" id="MFC5541904.1"/>
    </source>
</evidence>
<evidence type="ECO:0000313" key="2">
    <source>
        <dbReference type="Proteomes" id="UP001595978"/>
    </source>
</evidence>
<proteinExistence type="predicted"/>
<sequence>MKEYKFERVEVKGLPGLYSKAKEDYRGIIRNHAQEGWELVQIFTPLTSVYGGTPYFEIIFSKDV</sequence>
<dbReference type="InterPro" id="IPR025234">
    <property type="entry name" value="YjzH-like"/>
</dbReference>
<dbReference type="Proteomes" id="UP001595978">
    <property type="component" value="Unassembled WGS sequence"/>
</dbReference>
<dbReference type="Pfam" id="PF13783">
    <property type="entry name" value="DUF4177"/>
    <property type="match status" value="1"/>
</dbReference>
<dbReference type="RefSeq" id="WP_390309449.1">
    <property type="nucleotide sequence ID" value="NZ_JBHSNQ010000076.1"/>
</dbReference>
<dbReference type="EMBL" id="JBHSNQ010000076">
    <property type="protein sequence ID" value="MFC5541904.1"/>
    <property type="molecule type" value="Genomic_DNA"/>
</dbReference>
<reference evidence="2" key="1">
    <citation type="journal article" date="2019" name="Int. J. Syst. Evol. Microbiol.">
        <title>The Global Catalogue of Microorganisms (GCM) 10K type strain sequencing project: providing services to taxonomists for standard genome sequencing and annotation.</title>
        <authorList>
            <consortium name="The Broad Institute Genomics Platform"/>
            <consortium name="The Broad Institute Genome Sequencing Center for Infectious Disease"/>
            <person name="Wu L."/>
            <person name="Ma J."/>
        </authorList>
    </citation>
    <scope>NUCLEOTIDE SEQUENCE [LARGE SCALE GENOMIC DNA]</scope>
    <source>
        <strain evidence="2">CCUG 56331</strain>
    </source>
</reference>
<keyword evidence="2" id="KW-1185">Reference proteome</keyword>
<accession>A0ABW0RAY3</accession>
<organism evidence="1 2">
    <name type="scientific">Ureibacillus suwonensis</name>
    <dbReference type="NCBI Taxonomy" id="313007"/>
    <lineage>
        <taxon>Bacteria</taxon>
        <taxon>Bacillati</taxon>
        <taxon>Bacillota</taxon>
        <taxon>Bacilli</taxon>
        <taxon>Bacillales</taxon>
        <taxon>Caryophanaceae</taxon>
        <taxon>Ureibacillus</taxon>
    </lineage>
</organism>
<protein>
    <submittedName>
        <fullName evidence="1">DUF4177 domain-containing protein</fullName>
    </submittedName>
</protein>
<name>A0ABW0RAY3_9BACL</name>
<comment type="caution">
    <text evidence="1">The sequence shown here is derived from an EMBL/GenBank/DDBJ whole genome shotgun (WGS) entry which is preliminary data.</text>
</comment>